<proteinExistence type="predicted"/>
<name>A0A9D4PLP9_RHISA</name>
<organism evidence="1 2">
    <name type="scientific">Rhipicephalus sanguineus</name>
    <name type="common">Brown dog tick</name>
    <name type="synonym">Ixodes sanguineus</name>
    <dbReference type="NCBI Taxonomy" id="34632"/>
    <lineage>
        <taxon>Eukaryota</taxon>
        <taxon>Metazoa</taxon>
        <taxon>Ecdysozoa</taxon>
        <taxon>Arthropoda</taxon>
        <taxon>Chelicerata</taxon>
        <taxon>Arachnida</taxon>
        <taxon>Acari</taxon>
        <taxon>Parasitiformes</taxon>
        <taxon>Ixodida</taxon>
        <taxon>Ixodoidea</taxon>
        <taxon>Ixodidae</taxon>
        <taxon>Rhipicephalinae</taxon>
        <taxon>Rhipicephalus</taxon>
        <taxon>Rhipicephalus</taxon>
    </lineage>
</organism>
<gene>
    <name evidence="1" type="ORF">HPB52_008566</name>
</gene>
<keyword evidence="2" id="KW-1185">Reference proteome</keyword>
<accession>A0A9D4PLP9</accession>
<dbReference type="EMBL" id="JABSTV010001252">
    <property type="protein sequence ID" value="KAH7947241.1"/>
    <property type="molecule type" value="Genomic_DNA"/>
</dbReference>
<evidence type="ECO:0000313" key="2">
    <source>
        <dbReference type="Proteomes" id="UP000821837"/>
    </source>
</evidence>
<comment type="caution">
    <text evidence="1">The sequence shown here is derived from an EMBL/GenBank/DDBJ whole genome shotgun (WGS) entry which is preliminary data.</text>
</comment>
<protein>
    <submittedName>
        <fullName evidence="1">Uncharacterized protein</fullName>
    </submittedName>
</protein>
<sequence length="81" mass="8887">MDQLRTKVGSARTAITKALSTLDAVLADSTSPAGRLQEILDLIEVKHAQLIHFDSEIYAALHDDELEADLTTACEYEEKVS</sequence>
<dbReference type="Proteomes" id="UP000821837">
    <property type="component" value="Chromosome 6"/>
</dbReference>
<dbReference type="VEuPathDB" id="VectorBase:RSAN_034618"/>
<dbReference type="AlphaFoldDB" id="A0A9D4PLP9"/>
<reference evidence="1" key="2">
    <citation type="submission" date="2021-09" db="EMBL/GenBank/DDBJ databases">
        <authorList>
            <person name="Jia N."/>
            <person name="Wang J."/>
            <person name="Shi W."/>
            <person name="Du L."/>
            <person name="Sun Y."/>
            <person name="Zhan W."/>
            <person name="Jiang J."/>
            <person name="Wang Q."/>
            <person name="Zhang B."/>
            <person name="Ji P."/>
            <person name="Sakyi L.B."/>
            <person name="Cui X."/>
            <person name="Yuan T."/>
            <person name="Jiang B."/>
            <person name="Yang W."/>
            <person name="Lam T.T.-Y."/>
            <person name="Chang Q."/>
            <person name="Ding S."/>
            <person name="Wang X."/>
            <person name="Zhu J."/>
            <person name="Ruan X."/>
            <person name="Zhao L."/>
            <person name="Wei J."/>
            <person name="Que T."/>
            <person name="Du C."/>
            <person name="Cheng J."/>
            <person name="Dai P."/>
            <person name="Han X."/>
            <person name="Huang E."/>
            <person name="Gao Y."/>
            <person name="Liu J."/>
            <person name="Shao H."/>
            <person name="Ye R."/>
            <person name="Li L."/>
            <person name="Wei W."/>
            <person name="Wang X."/>
            <person name="Wang C."/>
            <person name="Huo Q."/>
            <person name="Li W."/>
            <person name="Guo W."/>
            <person name="Chen H."/>
            <person name="Chen S."/>
            <person name="Zhou L."/>
            <person name="Zhou L."/>
            <person name="Ni X."/>
            <person name="Tian J."/>
            <person name="Zhou Y."/>
            <person name="Sheng Y."/>
            <person name="Liu T."/>
            <person name="Pan Y."/>
            <person name="Xia L."/>
            <person name="Li J."/>
            <person name="Zhao F."/>
            <person name="Cao W."/>
        </authorList>
    </citation>
    <scope>NUCLEOTIDE SEQUENCE</scope>
    <source>
        <strain evidence="1">Rsan-2018</strain>
        <tissue evidence="1">Larvae</tissue>
    </source>
</reference>
<reference evidence="1" key="1">
    <citation type="journal article" date="2020" name="Cell">
        <title>Large-Scale Comparative Analyses of Tick Genomes Elucidate Their Genetic Diversity and Vector Capacities.</title>
        <authorList>
            <consortium name="Tick Genome and Microbiome Consortium (TIGMIC)"/>
            <person name="Jia N."/>
            <person name="Wang J."/>
            <person name="Shi W."/>
            <person name="Du L."/>
            <person name="Sun Y."/>
            <person name="Zhan W."/>
            <person name="Jiang J.F."/>
            <person name="Wang Q."/>
            <person name="Zhang B."/>
            <person name="Ji P."/>
            <person name="Bell-Sakyi L."/>
            <person name="Cui X.M."/>
            <person name="Yuan T.T."/>
            <person name="Jiang B.G."/>
            <person name="Yang W.F."/>
            <person name="Lam T.T."/>
            <person name="Chang Q.C."/>
            <person name="Ding S.J."/>
            <person name="Wang X.J."/>
            <person name="Zhu J.G."/>
            <person name="Ruan X.D."/>
            <person name="Zhao L."/>
            <person name="Wei J.T."/>
            <person name="Ye R.Z."/>
            <person name="Que T.C."/>
            <person name="Du C.H."/>
            <person name="Zhou Y.H."/>
            <person name="Cheng J.X."/>
            <person name="Dai P.F."/>
            <person name="Guo W.B."/>
            <person name="Han X.H."/>
            <person name="Huang E.J."/>
            <person name="Li L.F."/>
            <person name="Wei W."/>
            <person name="Gao Y.C."/>
            <person name="Liu J.Z."/>
            <person name="Shao H.Z."/>
            <person name="Wang X."/>
            <person name="Wang C.C."/>
            <person name="Yang T.C."/>
            <person name="Huo Q.B."/>
            <person name="Li W."/>
            <person name="Chen H.Y."/>
            <person name="Chen S.E."/>
            <person name="Zhou L.G."/>
            <person name="Ni X.B."/>
            <person name="Tian J.H."/>
            <person name="Sheng Y."/>
            <person name="Liu T."/>
            <person name="Pan Y.S."/>
            <person name="Xia L.Y."/>
            <person name="Li J."/>
            <person name="Zhao F."/>
            <person name="Cao W.C."/>
        </authorList>
    </citation>
    <scope>NUCLEOTIDE SEQUENCE</scope>
    <source>
        <strain evidence="1">Rsan-2018</strain>
    </source>
</reference>
<evidence type="ECO:0000313" key="1">
    <source>
        <dbReference type="EMBL" id="KAH7947241.1"/>
    </source>
</evidence>